<accession>A0A3L7JE25</accession>
<proteinExistence type="predicted"/>
<gene>
    <name evidence="1" type="ORF">D8780_12550</name>
</gene>
<keyword evidence="2" id="KW-1185">Reference proteome</keyword>
<name>A0A3L7JE25_9HYPH</name>
<evidence type="ECO:0000313" key="1">
    <source>
        <dbReference type="EMBL" id="RLQ88936.1"/>
    </source>
</evidence>
<reference evidence="1 2" key="1">
    <citation type="submission" date="2018-10" db="EMBL/GenBank/DDBJ databases">
        <title>Notoacmeibacter sp. M2BS9Y-3-1, whole genome shotgun sequence.</title>
        <authorList>
            <person name="Tuo L."/>
        </authorList>
    </citation>
    <scope>NUCLEOTIDE SEQUENCE [LARGE SCALE GENOMIC DNA]</scope>
    <source>
        <strain evidence="1 2">M2BS9Y-3-1</strain>
    </source>
</reference>
<comment type="caution">
    <text evidence="1">The sequence shown here is derived from an EMBL/GenBank/DDBJ whole genome shotgun (WGS) entry which is preliminary data.</text>
</comment>
<organism evidence="1 2">
    <name type="scientific">Notoacmeibacter ruber</name>
    <dbReference type="NCBI Taxonomy" id="2670375"/>
    <lineage>
        <taxon>Bacteria</taxon>
        <taxon>Pseudomonadati</taxon>
        <taxon>Pseudomonadota</taxon>
        <taxon>Alphaproteobacteria</taxon>
        <taxon>Hyphomicrobiales</taxon>
        <taxon>Notoacmeibacteraceae</taxon>
        <taxon>Notoacmeibacter</taxon>
    </lineage>
</organism>
<dbReference type="Proteomes" id="UP000281094">
    <property type="component" value="Unassembled WGS sequence"/>
</dbReference>
<sequence>MSPSITIRTIADYHLHDHALTAYCRRCNRFADLDIPELAKKYGDWTPERLALRMVCKDETCRARDVGFLVSGHRKNRV</sequence>
<protein>
    <submittedName>
        <fullName evidence="1">Uncharacterized protein</fullName>
    </submittedName>
</protein>
<evidence type="ECO:0000313" key="2">
    <source>
        <dbReference type="Proteomes" id="UP000281094"/>
    </source>
</evidence>
<dbReference type="AlphaFoldDB" id="A0A3L7JE25"/>
<dbReference type="EMBL" id="RCWN01000001">
    <property type="protein sequence ID" value="RLQ88936.1"/>
    <property type="molecule type" value="Genomic_DNA"/>
</dbReference>
<dbReference type="RefSeq" id="WP_121645904.1">
    <property type="nucleotide sequence ID" value="NZ_RCWN01000001.1"/>
</dbReference>